<dbReference type="OrthoDB" id="7066359at2"/>
<evidence type="ECO:0000256" key="3">
    <source>
        <dbReference type="ARBA" id="ARBA00023136"/>
    </source>
</evidence>
<dbReference type="InterPro" id="IPR032831">
    <property type="entry name" value="LptM_cons"/>
</dbReference>
<keyword evidence="6 11" id="KW-0449">Lipoprotein</keyword>
<comment type="subcellular location">
    <subcellularLocation>
        <location evidence="1">Cell outer membrane</location>
        <topology evidence="1">Lipid-anchor</topology>
    </subcellularLocation>
</comment>
<keyword evidence="5" id="KW-0998">Cell outer membrane</keyword>
<dbReference type="Proteomes" id="UP000078410">
    <property type="component" value="Unassembled WGS sequence"/>
</dbReference>
<evidence type="ECO:0000256" key="4">
    <source>
        <dbReference type="ARBA" id="ARBA00023139"/>
    </source>
</evidence>
<dbReference type="NCBIfam" id="NF047847">
    <property type="entry name" value="SS_mature_LptM"/>
    <property type="match status" value="1"/>
</dbReference>
<keyword evidence="12" id="KW-1185">Reference proteome</keyword>
<sequence length="68" mass="7279">MKKIFCPLALMLALFSLSGCGLKGPLYFPPADGKTKPASQVTPAKQPQSTTPDRNNRGTDNAPTQVVY</sequence>
<name>A0A1B7IFU3_9ENTR</name>
<feature type="signal peptide" evidence="10">
    <location>
        <begin position="1"/>
        <end position="23"/>
    </location>
</feature>
<dbReference type="Pfam" id="PF13627">
    <property type="entry name" value="LptM_cons"/>
    <property type="match status" value="1"/>
</dbReference>
<dbReference type="AlphaFoldDB" id="A0A1B7IFU3"/>
<evidence type="ECO:0000256" key="7">
    <source>
        <dbReference type="ARBA" id="ARBA00049647"/>
    </source>
</evidence>
<dbReference type="GO" id="GO:0009279">
    <property type="term" value="C:cell outer membrane"/>
    <property type="evidence" value="ECO:0007669"/>
    <property type="project" value="UniProtKB-SubCell"/>
</dbReference>
<evidence type="ECO:0000256" key="8">
    <source>
        <dbReference type="ARBA" id="ARBA00049730"/>
    </source>
</evidence>
<evidence type="ECO:0000256" key="2">
    <source>
        <dbReference type="ARBA" id="ARBA00022729"/>
    </source>
</evidence>
<organism evidence="11 12">
    <name type="scientific">Buttiauxella brennerae ATCC 51605</name>
    <dbReference type="NCBI Taxonomy" id="1354251"/>
    <lineage>
        <taxon>Bacteria</taxon>
        <taxon>Pseudomonadati</taxon>
        <taxon>Pseudomonadota</taxon>
        <taxon>Gammaproteobacteria</taxon>
        <taxon>Enterobacterales</taxon>
        <taxon>Enterobacteriaceae</taxon>
        <taxon>Buttiauxella</taxon>
    </lineage>
</organism>
<dbReference type="RefSeq" id="WP_064561617.1">
    <property type="nucleotide sequence ID" value="NZ_LXER01000036.1"/>
</dbReference>
<keyword evidence="4" id="KW-0564">Palmitate</keyword>
<evidence type="ECO:0000256" key="1">
    <source>
        <dbReference type="ARBA" id="ARBA00004459"/>
    </source>
</evidence>
<feature type="compositionally biased region" description="Polar residues" evidence="9">
    <location>
        <begin position="37"/>
        <end position="68"/>
    </location>
</feature>
<dbReference type="PATRIC" id="fig|1354251.4.peg.4078"/>
<feature type="chain" id="PRO_5008594143" description="LPS-assembly lipoprotein LptM" evidence="10">
    <location>
        <begin position="24"/>
        <end position="68"/>
    </location>
</feature>
<keyword evidence="3" id="KW-0472">Membrane</keyword>
<keyword evidence="2 10" id="KW-0732">Signal</keyword>
<evidence type="ECO:0000256" key="6">
    <source>
        <dbReference type="ARBA" id="ARBA00023288"/>
    </source>
</evidence>
<evidence type="ECO:0000256" key="9">
    <source>
        <dbReference type="SAM" id="MobiDB-lite"/>
    </source>
</evidence>
<comment type="similarity">
    <text evidence="7">Belongs to the LptM family.</text>
</comment>
<reference evidence="11 12" key="1">
    <citation type="submission" date="2016-04" db="EMBL/GenBank/DDBJ databases">
        <title>ATOL: Assembling a taxonomically balanced genome-scale reconstruction of the evolutionary history of the Enterobacteriaceae.</title>
        <authorList>
            <person name="Plunkett G.III."/>
            <person name="Neeno-Eckwall E.C."/>
            <person name="Glasner J.D."/>
            <person name="Perna N.T."/>
        </authorList>
    </citation>
    <scope>NUCLEOTIDE SEQUENCE [LARGE SCALE GENOMIC DNA]</scope>
    <source>
        <strain evidence="11 12">ATCC 51605</strain>
    </source>
</reference>
<protein>
    <recommendedName>
        <fullName evidence="8">LPS-assembly lipoprotein LptM</fullName>
    </recommendedName>
</protein>
<evidence type="ECO:0000256" key="10">
    <source>
        <dbReference type="SAM" id="SignalP"/>
    </source>
</evidence>
<accession>A0A1B7IFU3</accession>
<feature type="region of interest" description="Disordered" evidence="9">
    <location>
        <begin position="31"/>
        <end position="68"/>
    </location>
</feature>
<dbReference type="PROSITE" id="PS51257">
    <property type="entry name" value="PROKAR_LIPOPROTEIN"/>
    <property type="match status" value="1"/>
</dbReference>
<comment type="caution">
    <text evidence="11">The sequence shown here is derived from an EMBL/GenBank/DDBJ whole genome shotgun (WGS) entry which is preliminary data.</text>
</comment>
<proteinExistence type="inferred from homology"/>
<dbReference type="EMBL" id="LXER01000036">
    <property type="protein sequence ID" value="OAT28242.1"/>
    <property type="molecule type" value="Genomic_DNA"/>
</dbReference>
<evidence type="ECO:0000313" key="12">
    <source>
        <dbReference type="Proteomes" id="UP000078410"/>
    </source>
</evidence>
<evidence type="ECO:0000256" key="5">
    <source>
        <dbReference type="ARBA" id="ARBA00023237"/>
    </source>
</evidence>
<evidence type="ECO:0000313" key="11">
    <source>
        <dbReference type="EMBL" id="OAT28242.1"/>
    </source>
</evidence>
<gene>
    <name evidence="11" type="ORF">M975_3969</name>
</gene>